<dbReference type="SUPFAM" id="SSF46785">
    <property type="entry name" value="Winged helix' DNA-binding domain"/>
    <property type="match status" value="1"/>
</dbReference>
<evidence type="ECO:0000259" key="4">
    <source>
        <dbReference type="PROSITE" id="PS50949"/>
    </source>
</evidence>
<dbReference type="InterPro" id="IPR000524">
    <property type="entry name" value="Tscrpt_reg_HTH_GntR"/>
</dbReference>
<protein>
    <submittedName>
        <fullName evidence="5">GntR family transcriptional regulator</fullName>
    </submittedName>
</protein>
<dbReference type="AlphaFoldDB" id="A0A9W6PAW1"/>
<dbReference type="Pfam" id="PF07729">
    <property type="entry name" value="FCD"/>
    <property type="match status" value="1"/>
</dbReference>
<dbReference type="PANTHER" id="PTHR43537">
    <property type="entry name" value="TRANSCRIPTIONAL REGULATOR, GNTR FAMILY"/>
    <property type="match status" value="1"/>
</dbReference>
<keyword evidence="2" id="KW-0238">DNA-binding</keyword>
<comment type="caution">
    <text evidence="5">The sequence shown here is derived from an EMBL/GenBank/DDBJ whole genome shotgun (WGS) entry which is preliminary data.</text>
</comment>
<dbReference type="Pfam" id="PF00392">
    <property type="entry name" value="GntR"/>
    <property type="match status" value="1"/>
</dbReference>
<dbReference type="Proteomes" id="UP001165092">
    <property type="component" value="Unassembled WGS sequence"/>
</dbReference>
<reference evidence="5" key="1">
    <citation type="submission" date="2023-02" db="EMBL/GenBank/DDBJ databases">
        <title>Nocardiopsis ansamitocini NBRC 112285.</title>
        <authorList>
            <person name="Ichikawa N."/>
            <person name="Sato H."/>
            <person name="Tonouchi N."/>
        </authorList>
    </citation>
    <scope>NUCLEOTIDE SEQUENCE</scope>
    <source>
        <strain evidence="5">NBRC 112285</strain>
    </source>
</reference>
<dbReference type="EMBL" id="BSQG01000013">
    <property type="protein sequence ID" value="GLU50310.1"/>
    <property type="molecule type" value="Genomic_DNA"/>
</dbReference>
<dbReference type="InterPro" id="IPR011711">
    <property type="entry name" value="GntR_C"/>
</dbReference>
<dbReference type="GO" id="GO:0003677">
    <property type="term" value="F:DNA binding"/>
    <property type="evidence" value="ECO:0007669"/>
    <property type="project" value="UniProtKB-KW"/>
</dbReference>
<dbReference type="Gene3D" id="1.20.120.530">
    <property type="entry name" value="GntR ligand-binding domain-like"/>
    <property type="match status" value="1"/>
</dbReference>
<dbReference type="RefSeq" id="WP_285761840.1">
    <property type="nucleotide sequence ID" value="NZ_BSQG01000013.1"/>
</dbReference>
<dbReference type="Gene3D" id="1.10.10.10">
    <property type="entry name" value="Winged helix-like DNA-binding domain superfamily/Winged helix DNA-binding domain"/>
    <property type="match status" value="1"/>
</dbReference>
<evidence type="ECO:0000256" key="1">
    <source>
        <dbReference type="ARBA" id="ARBA00023015"/>
    </source>
</evidence>
<evidence type="ECO:0000313" key="5">
    <source>
        <dbReference type="EMBL" id="GLU50310.1"/>
    </source>
</evidence>
<name>A0A9W6PAW1_9ACTN</name>
<keyword evidence="3" id="KW-0804">Transcription</keyword>
<dbReference type="GO" id="GO:0003700">
    <property type="term" value="F:DNA-binding transcription factor activity"/>
    <property type="evidence" value="ECO:0007669"/>
    <property type="project" value="InterPro"/>
</dbReference>
<dbReference type="InterPro" id="IPR036388">
    <property type="entry name" value="WH-like_DNA-bd_sf"/>
</dbReference>
<organism evidence="5 6">
    <name type="scientific">Nocardiopsis ansamitocini</name>
    <dbReference type="NCBI Taxonomy" id="1670832"/>
    <lineage>
        <taxon>Bacteria</taxon>
        <taxon>Bacillati</taxon>
        <taxon>Actinomycetota</taxon>
        <taxon>Actinomycetes</taxon>
        <taxon>Streptosporangiales</taxon>
        <taxon>Nocardiopsidaceae</taxon>
        <taxon>Nocardiopsis</taxon>
    </lineage>
</organism>
<gene>
    <name evidence="5" type="ORF">Nans01_46610</name>
</gene>
<dbReference type="SUPFAM" id="SSF48008">
    <property type="entry name" value="GntR ligand-binding domain-like"/>
    <property type="match status" value="1"/>
</dbReference>
<dbReference type="InterPro" id="IPR008920">
    <property type="entry name" value="TF_FadR/GntR_C"/>
</dbReference>
<feature type="domain" description="HTH gntR-type" evidence="4">
    <location>
        <begin position="7"/>
        <end position="74"/>
    </location>
</feature>
<keyword evidence="6" id="KW-1185">Reference proteome</keyword>
<dbReference type="InterPro" id="IPR036390">
    <property type="entry name" value="WH_DNA-bd_sf"/>
</dbReference>
<keyword evidence="1" id="KW-0805">Transcription regulation</keyword>
<evidence type="ECO:0000256" key="3">
    <source>
        <dbReference type="ARBA" id="ARBA00023163"/>
    </source>
</evidence>
<evidence type="ECO:0000313" key="6">
    <source>
        <dbReference type="Proteomes" id="UP001165092"/>
    </source>
</evidence>
<dbReference type="SMART" id="SM00895">
    <property type="entry name" value="FCD"/>
    <property type="match status" value="1"/>
</dbReference>
<dbReference type="PROSITE" id="PS50949">
    <property type="entry name" value="HTH_GNTR"/>
    <property type="match status" value="1"/>
</dbReference>
<evidence type="ECO:0000256" key="2">
    <source>
        <dbReference type="ARBA" id="ARBA00023125"/>
    </source>
</evidence>
<proteinExistence type="predicted"/>
<accession>A0A9W6PAW1</accession>
<dbReference type="SMART" id="SM00345">
    <property type="entry name" value="HTH_GNTR"/>
    <property type="match status" value="1"/>
</dbReference>
<sequence>MPSYRGRGVHGRTVELLGRRILAGTPPEGAVLDLPALGTELGVGLSALREAVKVLTAKGLLDARQKRGTFVRPRSAWNLLDADVLRWQMRSGATARLIRDLGELREVVEPAAVRHAATRRTEADLAVLEEALAAMAATLGDPLEHALADLAFHRALLAASGNELLARMDIALEPGLLERDVLVHSAAPHADPIPSHRAVVDAVRSGNPDAAEIAMLSLLASAAADAEHLTTDPF</sequence>
<dbReference type="PANTHER" id="PTHR43537:SF44">
    <property type="entry name" value="GNTR FAMILY REGULATORY PROTEIN"/>
    <property type="match status" value="1"/>
</dbReference>